<name>D5H8W4_SALRM</name>
<feature type="binding site" evidence="4">
    <location>
        <position position="252"/>
    </location>
    <ligand>
        <name>Mg(2+)</name>
        <dbReference type="ChEBI" id="CHEBI:18420"/>
    </ligand>
</feature>
<evidence type="ECO:0000256" key="1">
    <source>
        <dbReference type="ARBA" id="ARBA00022723"/>
    </source>
</evidence>
<accession>D5H8W4</accession>
<comment type="catalytic activity">
    <reaction evidence="4">
        <text>(1R,6R)-6-hydroxy-2-succinyl-cyclohexa-2,4-diene-1-carboxylate = 2-succinylbenzoate + H2O</text>
        <dbReference type="Rhea" id="RHEA:10196"/>
        <dbReference type="ChEBI" id="CHEBI:15377"/>
        <dbReference type="ChEBI" id="CHEBI:18325"/>
        <dbReference type="ChEBI" id="CHEBI:58689"/>
        <dbReference type="EC" id="4.2.1.113"/>
    </reaction>
</comment>
<feature type="domain" description="Mandelate racemase/muconate lactonizing enzyme C-terminal" evidence="6">
    <location>
        <begin position="157"/>
        <end position="248"/>
    </location>
</feature>
<dbReference type="SFLD" id="SFLDG00180">
    <property type="entry name" value="muconate_cycloisomerase"/>
    <property type="match status" value="1"/>
</dbReference>
<dbReference type="InterPro" id="IPR013342">
    <property type="entry name" value="Mandelate_racemase_C"/>
</dbReference>
<feature type="active site" description="Proton donor" evidence="4">
    <location>
        <position position="174"/>
    </location>
</feature>
<protein>
    <recommendedName>
        <fullName evidence="4 5">o-succinylbenzoate synthase</fullName>
        <shortName evidence="4">OSB synthase</shortName>
        <shortName evidence="4">OSBS</shortName>
        <ecNumber evidence="4 5">4.2.1.113</ecNumber>
    </recommendedName>
    <alternativeName>
        <fullName evidence="4">4-(2'-carboxyphenyl)-4-oxybutyric acid synthase</fullName>
    </alternativeName>
    <alternativeName>
        <fullName evidence="4">o-succinylbenzoic acid synthase</fullName>
    </alternativeName>
</protein>
<dbReference type="Proteomes" id="UP000000933">
    <property type="component" value="Chromosome"/>
</dbReference>
<comment type="cofactor">
    <cofactor evidence="4">
        <name>a divalent metal cation</name>
        <dbReference type="ChEBI" id="CHEBI:60240"/>
    </cofactor>
</comment>
<evidence type="ECO:0000259" key="6">
    <source>
        <dbReference type="SMART" id="SM00922"/>
    </source>
</evidence>
<dbReference type="InterPro" id="IPR010196">
    <property type="entry name" value="OSB_synthase_MenC1"/>
</dbReference>
<dbReference type="GO" id="GO:0000287">
    <property type="term" value="F:magnesium ion binding"/>
    <property type="evidence" value="ECO:0007669"/>
    <property type="project" value="UniProtKB-UniRule"/>
</dbReference>
<dbReference type="InterPro" id="IPR029065">
    <property type="entry name" value="Enolase_C-like"/>
</dbReference>
<keyword evidence="1 4" id="KW-0479">Metal-binding</keyword>
<reference evidence="7 8" key="1">
    <citation type="journal article" date="2010" name="ISME J.">
        <title>Fine-scale evolution: genomic, phenotypic and ecological differentiation in two coexisting Salinibacter ruber strains.</title>
        <authorList>
            <person name="Pena A."/>
            <person name="Teeling H."/>
            <person name="Huerta-Cepas J."/>
            <person name="Santos F."/>
            <person name="Yarza P."/>
            <person name="Brito-Echeverria J."/>
            <person name="Lucio M."/>
            <person name="Schmitt-Kopplin P."/>
            <person name="Meseguer I."/>
            <person name="Schenowitz C."/>
            <person name="Dossat C."/>
            <person name="Barbe V."/>
            <person name="Dopazo J."/>
            <person name="Rossello-Mora R."/>
            <person name="Schuler M."/>
            <person name="Glockner F.O."/>
            <person name="Amann R."/>
            <person name="Gabaldon T."/>
            <person name="Anton J."/>
        </authorList>
    </citation>
    <scope>NUCLEOTIDE SEQUENCE [LARGE SCALE GENOMIC DNA]</scope>
    <source>
        <strain evidence="7 8">M8</strain>
    </source>
</reference>
<dbReference type="UniPathway" id="UPA01057">
    <property type="reaction ID" value="UER00165"/>
</dbReference>
<dbReference type="SUPFAM" id="SSF51604">
    <property type="entry name" value="Enolase C-terminal domain-like"/>
    <property type="match status" value="1"/>
</dbReference>
<organism evidence="7 8">
    <name type="scientific">Salinibacter ruber (strain M8)</name>
    <dbReference type="NCBI Taxonomy" id="761659"/>
    <lineage>
        <taxon>Bacteria</taxon>
        <taxon>Pseudomonadati</taxon>
        <taxon>Rhodothermota</taxon>
        <taxon>Rhodothermia</taxon>
        <taxon>Rhodothermales</taxon>
        <taxon>Salinibacteraceae</taxon>
        <taxon>Salinibacter</taxon>
    </lineage>
</organism>
<dbReference type="SUPFAM" id="SSF54826">
    <property type="entry name" value="Enolase N-terminal domain-like"/>
    <property type="match status" value="1"/>
</dbReference>
<keyword evidence="2 4" id="KW-0460">Magnesium</keyword>
<feature type="active site" description="Proton acceptor" evidence="4">
    <location>
        <position position="275"/>
    </location>
</feature>
<dbReference type="InterPro" id="IPR029017">
    <property type="entry name" value="Enolase-like_N"/>
</dbReference>
<dbReference type="GO" id="GO:0009063">
    <property type="term" value="P:amino acid catabolic process"/>
    <property type="evidence" value="ECO:0007669"/>
    <property type="project" value="InterPro"/>
</dbReference>
<dbReference type="SFLD" id="SFLDF00009">
    <property type="entry name" value="o-succinylbenzoate_synthase"/>
    <property type="match status" value="1"/>
</dbReference>
<dbReference type="Pfam" id="PF21508">
    <property type="entry name" value="MenC_N"/>
    <property type="match status" value="1"/>
</dbReference>
<dbReference type="KEGG" id="srm:SRM_01548"/>
<dbReference type="InterPro" id="IPR041338">
    <property type="entry name" value="OSBS_N"/>
</dbReference>
<dbReference type="PROSITE" id="PS00909">
    <property type="entry name" value="MR_MLE_2"/>
    <property type="match status" value="1"/>
</dbReference>
<dbReference type="AlphaFoldDB" id="D5H8W4"/>
<feature type="binding site" evidence="4">
    <location>
        <position position="229"/>
    </location>
    <ligand>
        <name>Mg(2+)</name>
        <dbReference type="ChEBI" id="CHEBI:18420"/>
    </ligand>
</feature>
<dbReference type="SMART" id="SM00922">
    <property type="entry name" value="MR_MLE"/>
    <property type="match status" value="1"/>
</dbReference>
<dbReference type="PATRIC" id="fig|761659.10.peg.1694"/>
<dbReference type="EMBL" id="FP565814">
    <property type="protein sequence ID" value="CBH24469.1"/>
    <property type="molecule type" value="Genomic_DNA"/>
</dbReference>
<dbReference type="PANTHER" id="PTHR48073:SF2">
    <property type="entry name" value="O-SUCCINYLBENZOATE SYNTHASE"/>
    <property type="match status" value="1"/>
</dbReference>
<proteinExistence type="inferred from homology"/>
<dbReference type="InterPro" id="IPR036849">
    <property type="entry name" value="Enolase-like_C_sf"/>
</dbReference>
<dbReference type="Pfam" id="PF13378">
    <property type="entry name" value="MR_MLE_C"/>
    <property type="match status" value="1"/>
</dbReference>
<dbReference type="GO" id="GO:0043748">
    <property type="term" value="F:O-succinylbenzoate synthase activity"/>
    <property type="evidence" value="ECO:0007669"/>
    <property type="project" value="UniProtKB-EC"/>
</dbReference>
<feature type="binding site" evidence="4">
    <location>
        <position position="203"/>
    </location>
    <ligand>
        <name>Mg(2+)</name>
        <dbReference type="ChEBI" id="CHEBI:18420"/>
    </ligand>
</feature>
<dbReference type="SFLD" id="SFLDS00001">
    <property type="entry name" value="Enolase"/>
    <property type="match status" value="1"/>
</dbReference>
<dbReference type="CDD" id="cd03320">
    <property type="entry name" value="OSBS"/>
    <property type="match status" value="1"/>
</dbReference>
<dbReference type="GO" id="GO:0009234">
    <property type="term" value="P:menaquinone biosynthetic process"/>
    <property type="evidence" value="ECO:0007669"/>
    <property type="project" value="UniProtKB-UniRule"/>
</dbReference>
<reference evidence="8" key="2">
    <citation type="submission" date="2010-04" db="EMBL/GenBank/DDBJ databases">
        <title>Genome sequence of Salinibacter ruber M8.</title>
        <authorList>
            <consortium name="Genoscope"/>
        </authorList>
    </citation>
    <scope>NUCLEOTIDE SEQUENCE [LARGE SCALE GENOMIC DNA]</scope>
    <source>
        <strain evidence="8">M8</strain>
    </source>
</reference>
<evidence type="ECO:0000256" key="3">
    <source>
        <dbReference type="ARBA" id="ARBA00023239"/>
    </source>
</evidence>
<gene>
    <name evidence="4 7" type="primary">menC</name>
    <name evidence="7" type="ordered locus">SRM_01548</name>
</gene>
<dbReference type="UniPathway" id="UPA00079"/>
<comment type="pathway">
    <text evidence="4">Quinol/quinone metabolism; 1,4-dihydroxy-2-naphthoate biosynthesis; 1,4-dihydroxy-2-naphthoate from chorismate: step 4/7.</text>
</comment>
<dbReference type="HOGENOM" id="CLU_030273_0_1_10"/>
<dbReference type="PANTHER" id="PTHR48073">
    <property type="entry name" value="O-SUCCINYLBENZOATE SYNTHASE-RELATED"/>
    <property type="match status" value="1"/>
</dbReference>
<dbReference type="HAMAP" id="MF_00470">
    <property type="entry name" value="MenC_1"/>
    <property type="match status" value="1"/>
</dbReference>
<evidence type="ECO:0000256" key="4">
    <source>
        <dbReference type="HAMAP-Rule" id="MF_00470"/>
    </source>
</evidence>
<comment type="function">
    <text evidence="4">Converts 2-succinyl-6-hydroxy-2,4-cyclohexadiene-1-carboxylate (SHCHC) to 2-succinylbenzoate (OSB).</text>
</comment>
<dbReference type="Gene3D" id="3.20.20.120">
    <property type="entry name" value="Enolase-like C-terminal domain"/>
    <property type="match status" value="1"/>
</dbReference>
<comment type="pathway">
    <text evidence="4">Quinol/quinone metabolism; menaquinone biosynthesis.</text>
</comment>
<keyword evidence="4" id="KW-0474">Menaquinone biosynthesis</keyword>
<dbReference type="EC" id="4.2.1.113" evidence="4 5"/>
<dbReference type="Gene3D" id="3.30.390.10">
    <property type="entry name" value="Enolase-like, N-terminal domain"/>
    <property type="match status" value="1"/>
</dbReference>
<evidence type="ECO:0000256" key="2">
    <source>
        <dbReference type="ARBA" id="ARBA00022842"/>
    </source>
</evidence>
<comment type="similarity">
    <text evidence="4">Belongs to the mandelate racemase/muconate lactonizing enzyme family. MenC type 1 subfamily.</text>
</comment>
<evidence type="ECO:0000256" key="5">
    <source>
        <dbReference type="NCBIfam" id="TIGR01927"/>
    </source>
</evidence>
<evidence type="ECO:0000313" key="7">
    <source>
        <dbReference type="EMBL" id="CBH24469.1"/>
    </source>
</evidence>
<dbReference type="InterPro" id="IPR018110">
    <property type="entry name" value="Mandel_Rmase/mucon_lact_enz_CS"/>
</dbReference>
<dbReference type="NCBIfam" id="TIGR01927">
    <property type="entry name" value="menC_gam_Gplu"/>
    <property type="match status" value="1"/>
</dbReference>
<evidence type="ECO:0000313" key="8">
    <source>
        <dbReference type="Proteomes" id="UP000000933"/>
    </source>
</evidence>
<keyword evidence="3 4" id="KW-0456">Lyase</keyword>
<sequence length="376" mass="39628">MAGTSDAPMPVTISEGALYRYALPLTAPLQLGSEAVTRRRGVLVRLTTEEGCVGWGDAAPLPGFSDETLGDVEQHARAALPRWTGTSFFDAQRDLDAMLQDLPFEAEAPSSFRFAMEGAVVGAAAAAHEASVPEMLGTPRQTVALNALLPRSGANGPTQAVRRQEEGYRAVKVKVGRGGVEEDVERVWAIRKALDASVALRADANRAWSFDEAVTFADGIDDLPIAYVEEPLADPARLDDFIERTSLPVALDETTREAPPATLRGLPGVTAVVLKPTLLGGLQRTRDWGRVARDAGAAPVLSGSYESGVGIQMLVALAASGPAVPVGLSTYDRLAADVYAPPLPIGGPNVDVPAVATPSTACIAWERLDLIERVSS</sequence>